<feature type="active site" description="For GATase activity" evidence="8">
    <location>
        <position position="49"/>
    </location>
</feature>
<evidence type="ECO:0000256" key="1">
    <source>
        <dbReference type="ARBA" id="ARBA00005187"/>
    </source>
</evidence>
<evidence type="ECO:0000256" key="4">
    <source>
        <dbReference type="ARBA" id="ARBA00022741"/>
    </source>
</evidence>
<evidence type="ECO:0000256" key="3">
    <source>
        <dbReference type="ARBA" id="ARBA00012737"/>
    </source>
</evidence>
<keyword evidence="5 9" id="KW-0067">ATP-binding</keyword>
<evidence type="ECO:0000256" key="8">
    <source>
        <dbReference type="PIRSR" id="PIRSR001589-1"/>
    </source>
</evidence>
<evidence type="ECO:0000256" key="5">
    <source>
        <dbReference type="ARBA" id="ARBA00022840"/>
    </source>
</evidence>
<dbReference type="PIRSF" id="PIRSF001589">
    <property type="entry name" value="Asn_synthetase_glu-h"/>
    <property type="match status" value="1"/>
</dbReference>
<keyword evidence="6 8" id="KW-0315">Glutamine amidotransferase</keyword>
<feature type="binding site" evidence="9">
    <location>
        <position position="148"/>
    </location>
    <ligand>
        <name>L-glutamine</name>
        <dbReference type="ChEBI" id="CHEBI:58359"/>
    </ligand>
</feature>
<protein>
    <recommendedName>
        <fullName evidence="3">asparagine synthase (glutamine-hydrolyzing)</fullName>
        <ecNumber evidence="3">6.3.5.4</ecNumber>
    </recommendedName>
</protein>
<keyword evidence="8" id="KW-0028">Amino-acid biosynthesis</keyword>
<sequence length="677" mass="73620">MRRGPRSRFPTPSYGAPMGWDARRPDWNSPPPRRCPGPAPLPWRPIDMCGLAGLFLPASAPVAEADIAAMLRVMRHRGPDGTGIHVSHDHRFQAGFTRLAIIDLATGDQPLVRGGGELVLLGNGEVYNYRELRSELSARGHAFKTQGDMEAALELFHAKGGDFVHGLNGMYAMALYERDAHRLLLLRDRLGIKPLYWTRVRGGGVLFASEIKALFASGRAAPEIDETSVAAYLGHGYVPAPATLYKGVFKLPPASLMTVEANGEIRIERYWRASPAADLPQDEAGIKARLVEILDDAVGLQLRSDVPVGAMLSGGIDSGLLVALAARRLDRPLKTYTVRFSGARVDETPLAAQVAARYGTDHTVFELSTDSAAQLLPRLCWHADEPLADASLLPNHLINEVIGRETRVVLNGTGGDELFGGYGRYFRLPVEARYLTLPRTLRKLAEAVVGTANPFLAWQLARAEKFDGNRGAYLFDHCTLFPPPVMALLGGKLALPHPAQAGFFAQYAGPADSAALYAELNTYLPEDLLCLLDRTTMAHSVEGRVPLLDHRLVEAALAVPPEIRNPGGRQKALERAIAADYLPDSLLSAPKQGFASPVPAWFETGGLAPLARRLLTRKQSLDRGWWSKDGIERLLAQPGRHAFRLYALLALELTVRLHGEGSYGEAPTASLAEMADG</sequence>
<dbReference type="InterPro" id="IPR029055">
    <property type="entry name" value="Ntn_hydrolases_N"/>
</dbReference>
<name>A0A364P2T9_9PROT</name>
<evidence type="ECO:0000313" key="12">
    <source>
        <dbReference type="EMBL" id="RAU23606.1"/>
    </source>
</evidence>
<feature type="region of interest" description="Disordered" evidence="10">
    <location>
        <begin position="1"/>
        <end position="33"/>
    </location>
</feature>
<dbReference type="PANTHER" id="PTHR43284:SF1">
    <property type="entry name" value="ASPARAGINE SYNTHETASE"/>
    <property type="match status" value="1"/>
</dbReference>
<comment type="similarity">
    <text evidence="2">Belongs to the asparagine synthetase family.</text>
</comment>
<gene>
    <name evidence="12" type="primary">asnB</name>
    <name evidence="12" type="ORF">CU669_00420</name>
</gene>
<dbReference type="InterPro" id="IPR033738">
    <property type="entry name" value="AsnB_N"/>
</dbReference>
<evidence type="ECO:0000259" key="11">
    <source>
        <dbReference type="PROSITE" id="PS51278"/>
    </source>
</evidence>
<dbReference type="CDD" id="cd01991">
    <property type="entry name" value="Asn_synthase_B_C"/>
    <property type="match status" value="1"/>
</dbReference>
<feature type="binding site" evidence="9">
    <location>
        <position position="338"/>
    </location>
    <ligand>
        <name>ATP</name>
        <dbReference type="ChEBI" id="CHEBI:30616"/>
    </ligand>
</feature>
<keyword evidence="13" id="KW-1185">Reference proteome</keyword>
<dbReference type="InterPro" id="IPR051786">
    <property type="entry name" value="ASN_synthetase/amidase"/>
</dbReference>
<evidence type="ECO:0000256" key="7">
    <source>
        <dbReference type="ARBA" id="ARBA00048741"/>
    </source>
</evidence>
<dbReference type="Gene3D" id="3.40.50.620">
    <property type="entry name" value="HUPs"/>
    <property type="match status" value="1"/>
</dbReference>
<accession>A0A364P2T9</accession>
<dbReference type="EMBL" id="PGTO01000001">
    <property type="protein sequence ID" value="RAU23606.1"/>
    <property type="molecule type" value="Genomic_DNA"/>
</dbReference>
<dbReference type="GO" id="GO:0004066">
    <property type="term" value="F:asparagine synthase (glutamine-hydrolyzing) activity"/>
    <property type="evidence" value="ECO:0007669"/>
    <property type="project" value="UniProtKB-EC"/>
</dbReference>
<dbReference type="SUPFAM" id="SSF56235">
    <property type="entry name" value="N-terminal nucleophile aminohydrolases (Ntn hydrolases)"/>
    <property type="match status" value="1"/>
</dbReference>
<dbReference type="InterPro" id="IPR001962">
    <property type="entry name" value="Asn_synthase"/>
</dbReference>
<keyword evidence="4 9" id="KW-0547">Nucleotide-binding</keyword>
<dbReference type="GO" id="GO:0006529">
    <property type="term" value="P:asparagine biosynthetic process"/>
    <property type="evidence" value="ECO:0007669"/>
    <property type="project" value="UniProtKB-KW"/>
</dbReference>
<organism evidence="12 13">
    <name type="scientific">Paramagnetospirillum kuznetsovii</name>
    <dbReference type="NCBI Taxonomy" id="2053833"/>
    <lineage>
        <taxon>Bacteria</taxon>
        <taxon>Pseudomonadati</taxon>
        <taxon>Pseudomonadota</taxon>
        <taxon>Alphaproteobacteria</taxon>
        <taxon>Rhodospirillales</taxon>
        <taxon>Magnetospirillaceae</taxon>
        <taxon>Paramagnetospirillum</taxon>
    </lineage>
</organism>
<dbReference type="Pfam" id="PF00733">
    <property type="entry name" value="Asn_synthase"/>
    <property type="match status" value="1"/>
</dbReference>
<dbReference type="EC" id="6.3.5.4" evidence="3"/>
<dbReference type="Proteomes" id="UP000251075">
    <property type="component" value="Unassembled WGS sequence"/>
</dbReference>
<evidence type="ECO:0000256" key="6">
    <source>
        <dbReference type="ARBA" id="ARBA00022962"/>
    </source>
</evidence>
<dbReference type="InterPro" id="IPR006426">
    <property type="entry name" value="Asn_synth_AEB"/>
</dbReference>
<comment type="caution">
    <text evidence="12">The sequence shown here is derived from an EMBL/GenBank/DDBJ whole genome shotgun (WGS) entry which is preliminary data.</text>
</comment>
<reference evidence="12 13" key="1">
    <citation type="submission" date="2017-11" db="EMBL/GenBank/DDBJ databases">
        <title>Draft genome sequence of magnetotactic bacterium Magnetospirillum kuznetsovii LBB-42.</title>
        <authorList>
            <person name="Grouzdev D.S."/>
            <person name="Rysina M.S."/>
            <person name="Baslerov R.V."/>
            <person name="Koziaeva V."/>
        </authorList>
    </citation>
    <scope>NUCLEOTIDE SEQUENCE [LARGE SCALE GENOMIC DNA]</scope>
    <source>
        <strain evidence="12 13">LBB-42</strain>
    </source>
</reference>
<proteinExistence type="inferred from homology"/>
<dbReference type="OrthoDB" id="9763290at2"/>
<dbReference type="GO" id="GO:0005829">
    <property type="term" value="C:cytosol"/>
    <property type="evidence" value="ECO:0007669"/>
    <property type="project" value="TreeGrafter"/>
</dbReference>
<comment type="pathway">
    <text evidence="1">Amino-acid biosynthesis; L-asparagine biosynthesis; L-asparagine from L-aspartate (L-Gln route): step 1/1.</text>
</comment>
<dbReference type="GO" id="GO:0005524">
    <property type="term" value="F:ATP binding"/>
    <property type="evidence" value="ECO:0007669"/>
    <property type="project" value="UniProtKB-KW"/>
</dbReference>
<dbReference type="Pfam" id="PF13537">
    <property type="entry name" value="GATase_7"/>
    <property type="match status" value="1"/>
</dbReference>
<dbReference type="Gene3D" id="3.60.20.10">
    <property type="entry name" value="Glutamine Phosphoribosylpyrophosphate, subunit 1, domain 1"/>
    <property type="match status" value="1"/>
</dbReference>
<comment type="catalytic activity">
    <reaction evidence="7">
        <text>L-aspartate + L-glutamine + ATP + H2O = L-asparagine + L-glutamate + AMP + diphosphate + H(+)</text>
        <dbReference type="Rhea" id="RHEA:12228"/>
        <dbReference type="ChEBI" id="CHEBI:15377"/>
        <dbReference type="ChEBI" id="CHEBI:15378"/>
        <dbReference type="ChEBI" id="CHEBI:29985"/>
        <dbReference type="ChEBI" id="CHEBI:29991"/>
        <dbReference type="ChEBI" id="CHEBI:30616"/>
        <dbReference type="ChEBI" id="CHEBI:33019"/>
        <dbReference type="ChEBI" id="CHEBI:58048"/>
        <dbReference type="ChEBI" id="CHEBI:58359"/>
        <dbReference type="ChEBI" id="CHEBI:456215"/>
        <dbReference type="EC" id="6.3.5.4"/>
    </reaction>
</comment>
<evidence type="ECO:0000256" key="10">
    <source>
        <dbReference type="SAM" id="MobiDB-lite"/>
    </source>
</evidence>
<dbReference type="InterPro" id="IPR017932">
    <property type="entry name" value="GATase_2_dom"/>
</dbReference>
<dbReference type="PANTHER" id="PTHR43284">
    <property type="entry name" value="ASPARAGINE SYNTHETASE (GLUTAMINE-HYDROLYZING)"/>
    <property type="match status" value="1"/>
</dbReference>
<keyword evidence="8" id="KW-0061">Asparagine biosynthesis</keyword>
<dbReference type="PROSITE" id="PS51278">
    <property type="entry name" value="GATASE_TYPE_2"/>
    <property type="match status" value="1"/>
</dbReference>
<dbReference type="InterPro" id="IPR014729">
    <property type="entry name" value="Rossmann-like_a/b/a_fold"/>
</dbReference>
<evidence type="ECO:0000256" key="2">
    <source>
        <dbReference type="ARBA" id="ARBA00005752"/>
    </source>
</evidence>
<dbReference type="AlphaFoldDB" id="A0A364P2T9"/>
<evidence type="ECO:0000313" key="13">
    <source>
        <dbReference type="Proteomes" id="UP000251075"/>
    </source>
</evidence>
<dbReference type="SUPFAM" id="SSF52402">
    <property type="entry name" value="Adenine nucleotide alpha hydrolases-like"/>
    <property type="match status" value="1"/>
</dbReference>
<dbReference type="NCBIfam" id="TIGR01536">
    <property type="entry name" value="asn_synth_AEB"/>
    <property type="match status" value="1"/>
</dbReference>
<dbReference type="CDD" id="cd00712">
    <property type="entry name" value="AsnB"/>
    <property type="match status" value="1"/>
</dbReference>
<feature type="domain" description="Glutamine amidotransferase type-2" evidence="11">
    <location>
        <begin position="49"/>
        <end position="262"/>
    </location>
</feature>
<evidence type="ECO:0000256" key="9">
    <source>
        <dbReference type="PIRSR" id="PIRSR001589-2"/>
    </source>
</evidence>